<proteinExistence type="predicted"/>
<dbReference type="PANTHER" id="PTHR43155">
    <property type="entry name" value="CYCLIC DI-GMP PHOSPHODIESTERASE PA4108-RELATED"/>
    <property type="match status" value="1"/>
</dbReference>
<feature type="domain" description="HD-GYP" evidence="1">
    <location>
        <begin position="113"/>
        <end position="309"/>
    </location>
</feature>
<dbReference type="SUPFAM" id="SSF109604">
    <property type="entry name" value="HD-domain/PDEase-like"/>
    <property type="match status" value="1"/>
</dbReference>
<evidence type="ECO:0000259" key="1">
    <source>
        <dbReference type="PROSITE" id="PS51832"/>
    </source>
</evidence>
<dbReference type="Proteomes" id="UP000276770">
    <property type="component" value="Unassembled WGS sequence"/>
</dbReference>
<dbReference type="OrthoDB" id="9759601at2"/>
<dbReference type="InterPro" id="IPR003607">
    <property type="entry name" value="HD/PDEase_dom"/>
</dbReference>
<dbReference type="PANTHER" id="PTHR43155:SF2">
    <property type="entry name" value="CYCLIC DI-GMP PHOSPHODIESTERASE PA4108"/>
    <property type="match status" value="1"/>
</dbReference>
<dbReference type="Gene3D" id="1.10.3210.10">
    <property type="entry name" value="Hypothetical protein af1432"/>
    <property type="match status" value="1"/>
</dbReference>
<dbReference type="NCBIfam" id="TIGR00277">
    <property type="entry name" value="HDIG"/>
    <property type="match status" value="1"/>
</dbReference>
<dbReference type="Pfam" id="PF13487">
    <property type="entry name" value="HD_5"/>
    <property type="match status" value="1"/>
</dbReference>
<gene>
    <name evidence="2" type="ORF">D9X91_05405</name>
</gene>
<dbReference type="CDD" id="cd00077">
    <property type="entry name" value="HDc"/>
    <property type="match status" value="1"/>
</dbReference>
<protein>
    <submittedName>
        <fullName evidence="2">HD-GYP domain-containing protein</fullName>
    </submittedName>
</protein>
<dbReference type="SMART" id="SM00471">
    <property type="entry name" value="HDc"/>
    <property type="match status" value="1"/>
</dbReference>
<reference evidence="2 3" key="1">
    <citation type="submission" date="2018-10" db="EMBL/GenBank/DDBJ databases">
        <title>Falsibacillus sp. genome draft.</title>
        <authorList>
            <person name="Shi S."/>
        </authorList>
    </citation>
    <scope>NUCLEOTIDE SEQUENCE [LARGE SCALE GENOMIC DNA]</scope>
    <source>
        <strain evidence="2 3">GY 10110</strain>
    </source>
</reference>
<sequence length="368" mass="41287">MRLISTRSLNPGMILASAVYNQKGQVLLHENVELKAGLINRLMELDVKYVYIEDPLSNGIEVKDSVSLELRQKAIQTVESTFYGLKSQSLSEKSFLLDKNSRLFKDIISNLLEEIKNNKDLLTILTDVFTYDSYIFHHSFNVTLYTLAVGMELGLTQQKLETLGLGAILHDVGKMMIPEEILLKPGKLTEFEFEKVKKHADFGFDILRQLHTVPLIVAHCAFQHHERLDGSGYPRGIKGNDMHEYAKIIAVADVFDAVTSNRVYRGAMLPHEGLEVLYAGAGTLYDTAVVDAFRRSVAIYPTGMTVVLNDGRKGIVASQNAGLTERPIVRIIEEEGSQLTKPYEVDLKVNLDLVIQDCEVDLKDPVYK</sequence>
<keyword evidence="3" id="KW-1185">Reference proteome</keyword>
<dbReference type="InterPro" id="IPR006675">
    <property type="entry name" value="HDIG_dom"/>
</dbReference>
<dbReference type="RefSeq" id="WP_121679565.1">
    <property type="nucleotide sequence ID" value="NZ_RCVZ01000003.1"/>
</dbReference>
<dbReference type="PROSITE" id="PS51832">
    <property type="entry name" value="HD_GYP"/>
    <property type="match status" value="1"/>
</dbReference>
<accession>A0A3L7K2E0</accession>
<dbReference type="EMBL" id="RCVZ01000003">
    <property type="protein sequence ID" value="RLQ96544.1"/>
    <property type="molecule type" value="Genomic_DNA"/>
</dbReference>
<dbReference type="InterPro" id="IPR037522">
    <property type="entry name" value="HD_GYP_dom"/>
</dbReference>
<dbReference type="AlphaFoldDB" id="A0A3L7K2E0"/>
<evidence type="ECO:0000313" key="2">
    <source>
        <dbReference type="EMBL" id="RLQ96544.1"/>
    </source>
</evidence>
<evidence type="ECO:0000313" key="3">
    <source>
        <dbReference type="Proteomes" id="UP000276770"/>
    </source>
</evidence>
<organism evidence="2 3">
    <name type="scientific">Falsibacillus albus</name>
    <dbReference type="NCBI Taxonomy" id="2478915"/>
    <lineage>
        <taxon>Bacteria</taxon>
        <taxon>Bacillati</taxon>
        <taxon>Bacillota</taxon>
        <taxon>Bacilli</taxon>
        <taxon>Bacillales</taxon>
        <taxon>Bacillaceae</taxon>
        <taxon>Falsibacillus</taxon>
    </lineage>
</organism>
<comment type="caution">
    <text evidence="2">The sequence shown here is derived from an EMBL/GenBank/DDBJ whole genome shotgun (WGS) entry which is preliminary data.</text>
</comment>
<name>A0A3L7K2E0_9BACI</name>